<keyword evidence="4" id="KW-0808">Transferase</keyword>
<dbReference type="GO" id="GO:0005524">
    <property type="term" value="F:ATP binding"/>
    <property type="evidence" value="ECO:0007669"/>
    <property type="project" value="UniProtKB-KW"/>
</dbReference>
<evidence type="ECO:0000256" key="6">
    <source>
        <dbReference type="ARBA" id="ARBA00022729"/>
    </source>
</evidence>
<evidence type="ECO:0000259" key="16">
    <source>
        <dbReference type="Pfam" id="PF12810"/>
    </source>
</evidence>
<keyword evidence="7" id="KW-0547">Nucleotide-binding</keyword>
<gene>
    <name evidence="17" type="ORF">TVAG_016400</name>
</gene>
<evidence type="ECO:0000256" key="1">
    <source>
        <dbReference type="ARBA" id="ARBA00004251"/>
    </source>
</evidence>
<reference evidence="17" key="1">
    <citation type="submission" date="2006-10" db="EMBL/GenBank/DDBJ databases">
        <authorList>
            <person name="Amadeo P."/>
            <person name="Zhao Q."/>
            <person name="Wortman J."/>
            <person name="Fraser-Liggett C."/>
            <person name="Carlton J."/>
        </authorList>
    </citation>
    <scope>NUCLEOTIDE SEQUENCE</scope>
    <source>
        <strain evidence="17">G3</strain>
    </source>
</reference>
<evidence type="ECO:0000256" key="9">
    <source>
        <dbReference type="ARBA" id="ARBA00022840"/>
    </source>
</evidence>
<dbReference type="Proteomes" id="UP000001542">
    <property type="component" value="Unassembled WGS sequence"/>
</dbReference>
<dbReference type="AlphaFoldDB" id="A2DPB0"/>
<protein>
    <recommendedName>
        <fullName evidence="2">receptor protein-tyrosine kinase</fullName>
        <ecNumber evidence="2">2.7.10.1</ecNumber>
    </recommendedName>
</protein>
<keyword evidence="18" id="KW-1185">Reference proteome</keyword>
<dbReference type="VEuPathDB" id="TrichDB:TVAG_016400"/>
<keyword evidence="12" id="KW-0829">Tyrosine-protein kinase</keyword>
<dbReference type="EC" id="2.7.10.1" evidence="2"/>
<evidence type="ECO:0000256" key="13">
    <source>
        <dbReference type="ARBA" id="ARBA00023157"/>
    </source>
</evidence>
<name>A2DPB0_TRIV3</name>
<evidence type="ECO:0000256" key="11">
    <source>
        <dbReference type="ARBA" id="ARBA00023136"/>
    </source>
</evidence>
<dbReference type="EMBL" id="DS113226">
    <property type="protein sequence ID" value="EAY17810.1"/>
    <property type="molecule type" value="Genomic_DNA"/>
</dbReference>
<evidence type="ECO:0000256" key="12">
    <source>
        <dbReference type="ARBA" id="ARBA00023137"/>
    </source>
</evidence>
<evidence type="ECO:0000256" key="10">
    <source>
        <dbReference type="ARBA" id="ARBA00022989"/>
    </source>
</evidence>
<evidence type="ECO:0000256" key="5">
    <source>
        <dbReference type="ARBA" id="ARBA00022692"/>
    </source>
</evidence>
<keyword evidence="10" id="KW-1133">Transmembrane helix</keyword>
<dbReference type="SMR" id="A2DPB0"/>
<comment type="subcellular location">
    <subcellularLocation>
        <location evidence="1">Cell membrane</location>
        <topology evidence="1">Single-pass type I membrane protein</topology>
    </subcellularLocation>
</comment>
<dbReference type="Pfam" id="PF12810">
    <property type="entry name" value="ALK_LTK_GRD"/>
    <property type="match status" value="1"/>
</dbReference>
<dbReference type="InParanoid" id="A2DPB0"/>
<keyword evidence="5" id="KW-0812">Transmembrane</keyword>
<sequence length="290" mass="30940">MSESVPYEEFYFQFGKYGLFRGAQRPGYQPICSGSTCRFLYPCQSSVYCTPVELHLKLGKYFLEVYGASGSDYDSGSFGGYASMIINLLEENPLFLYIGGKGEIRPETPYETFNGGGWGGSVYSGGGATDFRSEDNLESRFLIAGGGGGSANVHDIGTSGGGLKSLDFCGLPGANQTNPGFDGSFGSGYGNRYSAPGNSPGGGGGLFGGGPGSGGSGFVYSENRETDKIHQLPSWIKIEDSQFSYSTNRGPGYAIISSLSHNDCKCSYDYIIPRDIHAAPFLYSYMIMPK</sequence>
<proteinExistence type="predicted"/>
<dbReference type="RefSeq" id="XP_001329945.1">
    <property type="nucleotide sequence ID" value="XM_001329910.1"/>
</dbReference>
<keyword evidence="14" id="KW-0675">Receptor</keyword>
<accession>A2DPB0</accession>
<evidence type="ECO:0000256" key="8">
    <source>
        <dbReference type="ARBA" id="ARBA00022777"/>
    </source>
</evidence>
<evidence type="ECO:0000256" key="15">
    <source>
        <dbReference type="ARBA" id="ARBA00023180"/>
    </source>
</evidence>
<keyword evidence="9" id="KW-0067">ATP-binding</keyword>
<evidence type="ECO:0000256" key="14">
    <source>
        <dbReference type="ARBA" id="ARBA00023170"/>
    </source>
</evidence>
<keyword evidence="8" id="KW-0418">Kinase</keyword>
<keyword evidence="3" id="KW-1003">Cell membrane</keyword>
<keyword evidence="6" id="KW-0732">Signal</keyword>
<dbReference type="GO" id="GO:0005886">
    <property type="term" value="C:plasma membrane"/>
    <property type="evidence" value="ECO:0007669"/>
    <property type="project" value="UniProtKB-SubCell"/>
</dbReference>
<keyword evidence="13" id="KW-1015">Disulfide bond</keyword>
<dbReference type="InterPro" id="IPR055163">
    <property type="entry name" value="ALK/LTK-like_GRD"/>
</dbReference>
<feature type="domain" description="ALK/LTK-like glycine-rich" evidence="16">
    <location>
        <begin position="53"/>
        <end position="258"/>
    </location>
</feature>
<keyword evidence="15" id="KW-0325">Glycoprotein</keyword>
<keyword evidence="11" id="KW-0472">Membrane</keyword>
<evidence type="ECO:0000313" key="17">
    <source>
        <dbReference type="EMBL" id="EAY17810.1"/>
    </source>
</evidence>
<evidence type="ECO:0000256" key="4">
    <source>
        <dbReference type="ARBA" id="ARBA00022679"/>
    </source>
</evidence>
<evidence type="ECO:0000256" key="3">
    <source>
        <dbReference type="ARBA" id="ARBA00022475"/>
    </source>
</evidence>
<reference evidence="17" key="2">
    <citation type="journal article" date="2007" name="Science">
        <title>Draft genome sequence of the sexually transmitted pathogen Trichomonas vaginalis.</title>
        <authorList>
            <person name="Carlton J.M."/>
            <person name="Hirt R.P."/>
            <person name="Silva J.C."/>
            <person name="Delcher A.L."/>
            <person name="Schatz M."/>
            <person name="Zhao Q."/>
            <person name="Wortman J.R."/>
            <person name="Bidwell S.L."/>
            <person name="Alsmark U.C.M."/>
            <person name="Besteiro S."/>
            <person name="Sicheritz-Ponten T."/>
            <person name="Noel C.J."/>
            <person name="Dacks J.B."/>
            <person name="Foster P.G."/>
            <person name="Simillion C."/>
            <person name="Van de Peer Y."/>
            <person name="Miranda-Saavedra D."/>
            <person name="Barton G.J."/>
            <person name="Westrop G.D."/>
            <person name="Mueller S."/>
            <person name="Dessi D."/>
            <person name="Fiori P.L."/>
            <person name="Ren Q."/>
            <person name="Paulsen I."/>
            <person name="Zhang H."/>
            <person name="Bastida-Corcuera F.D."/>
            <person name="Simoes-Barbosa A."/>
            <person name="Brown M.T."/>
            <person name="Hayes R.D."/>
            <person name="Mukherjee M."/>
            <person name="Okumura C.Y."/>
            <person name="Schneider R."/>
            <person name="Smith A.J."/>
            <person name="Vanacova S."/>
            <person name="Villalvazo M."/>
            <person name="Haas B.J."/>
            <person name="Pertea M."/>
            <person name="Feldblyum T.V."/>
            <person name="Utterback T.R."/>
            <person name="Shu C.L."/>
            <person name="Osoegawa K."/>
            <person name="de Jong P.J."/>
            <person name="Hrdy I."/>
            <person name="Horvathova L."/>
            <person name="Zubacova Z."/>
            <person name="Dolezal P."/>
            <person name="Malik S.B."/>
            <person name="Logsdon J.M. Jr."/>
            <person name="Henze K."/>
            <person name="Gupta A."/>
            <person name="Wang C.C."/>
            <person name="Dunne R.L."/>
            <person name="Upcroft J.A."/>
            <person name="Upcroft P."/>
            <person name="White O."/>
            <person name="Salzberg S.L."/>
            <person name="Tang P."/>
            <person name="Chiu C.-H."/>
            <person name="Lee Y.-S."/>
            <person name="Embley T.M."/>
            <person name="Coombs G.H."/>
            <person name="Mottram J.C."/>
            <person name="Tachezy J."/>
            <person name="Fraser-Liggett C.M."/>
            <person name="Johnson P.J."/>
        </authorList>
    </citation>
    <scope>NUCLEOTIDE SEQUENCE [LARGE SCALE GENOMIC DNA]</scope>
    <source>
        <strain evidence="17">G3</strain>
    </source>
</reference>
<dbReference type="VEuPathDB" id="TrichDB:TVAGG3_0910150"/>
<evidence type="ECO:0000256" key="2">
    <source>
        <dbReference type="ARBA" id="ARBA00011902"/>
    </source>
</evidence>
<evidence type="ECO:0000256" key="7">
    <source>
        <dbReference type="ARBA" id="ARBA00022741"/>
    </source>
</evidence>
<dbReference type="KEGG" id="tva:4775830"/>
<organism evidence="17 18">
    <name type="scientific">Trichomonas vaginalis (strain ATCC PRA-98 / G3)</name>
    <dbReference type="NCBI Taxonomy" id="412133"/>
    <lineage>
        <taxon>Eukaryota</taxon>
        <taxon>Metamonada</taxon>
        <taxon>Parabasalia</taxon>
        <taxon>Trichomonadida</taxon>
        <taxon>Trichomonadidae</taxon>
        <taxon>Trichomonas</taxon>
    </lineage>
</organism>
<dbReference type="GO" id="GO:0004714">
    <property type="term" value="F:transmembrane receptor protein tyrosine kinase activity"/>
    <property type="evidence" value="ECO:0007669"/>
    <property type="project" value="UniProtKB-EC"/>
</dbReference>
<evidence type="ECO:0000313" key="18">
    <source>
        <dbReference type="Proteomes" id="UP000001542"/>
    </source>
</evidence>